<feature type="transmembrane region" description="Helical" evidence="1">
    <location>
        <begin position="355"/>
        <end position="375"/>
    </location>
</feature>
<feature type="transmembrane region" description="Helical" evidence="1">
    <location>
        <begin position="196"/>
        <end position="216"/>
    </location>
</feature>
<feature type="transmembrane region" description="Helical" evidence="1">
    <location>
        <begin position="292"/>
        <end position="315"/>
    </location>
</feature>
<feature type="transmembrane region" description="Helical" evidence="1">
    <location>
        <begin position="92"/>
        <end position="110"/>
    </location>
</feature>
<feature type="transmembrane region" description="Helical" evidence="1">
    <location>
        <begin position="31"/>
        <end position="50"/>
    </location>
</feature>
<dbReference type="EMBL" id="DRWN01000028">
    <property type="protein sequence ID" value="HHK68291.1"/>
    <property type="molecule type" value="Genomic_DNA"/>
</dbReference>
<keyword evidence="1" id="KW-0472">Membrane</keyword>
<reference evidence="2" key="1">
    <citation type="journal article" date="2020" name="mSystems">
        <title>Genome- and Community-Level Interaction Insights into Carbon Utilization and Element Cycling Functions of Hydrothermarchaeota in Hydrothermal Sediment.</title>
        <authorList>
            <person name="Zhou Z."/>
            <person name="Liu Y."/>
            <person name="Xu W."/>
            <person name="Pan J."/>
            <person name="Luo Z.H."/>
            <person name="Li M."/>
        </authorList>
    </citation>
    <scope>NUCLEOTIDE SEQUENCE [LARGE SCALE GENOMIC DNA]</scope>
    <source>
        <strain evidence="2">SpSt-1056</strain>
    </source>
</reference>
<feature type="transmembrane region" description="Helical" evidence="1">
    <location>
        <begin position="327"/>
        <end position="349"/>
    </location>
</feature>
<feature type="transmembrane region" description="Helical" evidence="1">
    <location>
        <begin position="116"/>
        <end position="133"/>
    </location>
</feature>
<name>A0A7C5QDC6_CALS0</name>
<feature type="transmembrane region" description="Helical" evidence="1">
    <location>
        <begin position="164"/>
        <end position="184"/>
    </location>
</feature>
<gene>
    <name evidence="2" type="ORF">ENM11_03945</name>
</gene>
<feature type="transmembrane region" description="Helical" evidence="1">
    <location>
        <begin position="382"/>
        <end position="399"/>
    </location>
</feature>
<feature type="transmembrane region" description="Helical" evidence="1">
    <location>
        <begin position="419"/>
        <end position="441"/>
    </location>
</feature>
<sequence>MALYPAVILIIVAVVTGAGFLFFVGRGRNAFNGGSLAATLPLLFTAVYSADYIVSIALWPAALLATAMVVGFFIPLTVVAEKSSTRKPAGFSVARGTSLIIMFAAVFKLLTFNGLNPLTMASFAAAGFLYTFSFERLGKISALALANITAAAGLYVSFTVPQNVFTSDITLIVAIITLYTLGMLSHKHLERFRECLTPVNLALLTVFAAAVLFSPLSRVETVDSELKLEQAFFLMPAVFLSFSPPYTKDASRFFEAMLFVLAVSITVVGGGFPNATAELLAPLVGTPVKGLAAQTVQAVLQLTGLSTMAMILAHLSESVQATTGTRMRAALMYGAPAAAIILAVCSALGTSLDQMMLLAGSANMLIFSLAMVLLGGRWLMPAIFLFMFSSNTVIIQSAVRLPLVFELFNPLSLASFTPLAMSMFAVGLTVWVFSEAVAAWLRRRALLTGL</sequence>
<feature type="transmembrane region" description="Helical" evidence="1">
    <location>
        <begin position="6"/>
        <end position="24"/>
    </location>
</feature>
<feature type="transmembrane region" description="Helical" evidence="1">
    <location>
        <begin position="228"/>
        <end position="246"/>
    </location>
</feature>
<evidence type="ECO:0000256" key="1">
    <source>
        <dbReference type="SAM" id="Phobius"/>
    </source>
</evidence>
<protein>
    <submittedName>
        <fullName evidence="2">Uncharacterized protein</fullName>
    </submittedName>
</protein>
<accession>A0A7C5QDC6</accession>
<organism evidence="2">
    <name type="scientific">Caldiarchaeum subterraneum</name>
    <dbReference type="NCBI Taxonomy" id="311458"/>
    <lineage>
        <taxon>Archaea</taxon>
        <taxon>Nitrososphaerota</taxon>
        <taxon>Candidatus Caldarchaeales</taxon>
        <taxon>Candidatus Caldarchaeaceae</taxon>
        <taxon>Candidatus Caldarchaeum</taxon>
    </lineage>
</organism>
<comment type="caution">
    <text evidence="2">The sequence shown here is derived from an EMBL/GenBank/DDBJ whole genome shotgun (WGS) entry which is preliminary data.</text>
</comment>
<feature type="transmembrane region" description="Helical" evidence="1">
    <location>
        <begin position="56"/>
        <end position="80"/>
    </location>
</feature>
<keyword evidence="1" id="KW-0812">Transmembrane</keyword>
<feature type="transmembrane region" description="Helical" evidence="1">
    <location>
        <begin position="140"/>
        <end position="158"/>
    </location>
</feature>
<keyword evidence="1" id="KW-1133">Transmembrane helix</keyword>
<dbReference type="AlphaFoldDB" id="A0A7C5QDC6"/>
<proteinExistence type="predicted"/>
<evidence type="ECO:0000313" key="2">
    <source>
        <dbReference type="EMBL" id="HHK68291.1"/>
    </source>
</evidence>
<feature type="transmembrane region" description="Helical" evidence="1">
    <location>
        <begin position="253"/>
        <end position="272"/>
    </location>
</feature>